<gene>
    <name evidence="14" type="ORF">LCGC14_2084070</name>
</gene>
<dbReference type="Pfam" id="PF12637">
    <property type="entry name" value="TSCPD"/>
    <property type="match status" value="1"/>
</dbReference>
<keyword evidence="5" id="KW-0846">Cobalamin</keyword>
<dbReference type="EC" id="1.17.4.1" evidence="3"/>
<name>A0A0F9F1Z4_9ZZZZ</name>
<evidence type="ECO:0000256" key="4">
    <source>
        <dbReference type="ARBA" id="ARBA00014409"/>
    </source>
</evidence>
<keyword evidence="6" id="KW-0237">DNA synthesis</keyword>
<keyword evidence="8" id="KW-0560">Oxidoreductase</keyword>
<evidence type="ECO:0000256" key="11">
    <source>
        <dbReference type="ARBA" id="ARBA00033050"/>
    </source>
</evidence>
<evidence type="ECO:0000256" key="12">
    <source>
        <dbReference type="ARBA" id="ARBA00047754"/>
    </source>
</evidence>
<dbReference type="EMBL" id="LAZR01025247">
    <property type="protein sequence ID" value="KKL72526.1"/>
    <property type="molecule type" value="Genomic_DNA"/>
</dbReference>
<evidence type="ECO:0000256" key="9">
    <source>
        <dbReference type="ARBA" id="ARBA00023285"/>
    </source>
</evidence>
<evidence type="ECO:0000256" key="10">
    <source>
        <dbReference type="ARBA" id="ARBA00025437"/>
    </source>
</evidence>
<comment type="function">
    <text evidence="10">Catalyzes the reduction of ribonucleotides to deoxyribonucleotides. May function to provide a pool of deoxyribonucleotide precursors for DNA repair during oxygen limitation and/or for immediate growth after restoration of oxygen.</text>
</comment>
<evidence type="ECO:0000256" key="2">
    <source>
        <dbReference type="ARBA" id="ARBA00007405"/>
    </source>
</evidence>
<dbReference type="GO" id="GO:0031419">
    <property type="term" value="F:cobalamin binding"/>
    <property type="evidence" value="ECO:0007669"/>
    <property type="project" value="UniProtKB-KW"/>
</dbReference>
<dbReference type="GO" id="GO:0004748">
    <property type="term" value="F:ribonucleoside-diphosphate reductase activity, thioredoxin disulfide as acceptor"/>
    <property type="evidence" value="ECO:0007669"/>
    <property type="project" value="UniProtKB-EC"/>
</dbReference>
<comment type="cofactor">
    <cofactor evidence="1">
        <name>adenosylcob(III)alamin</name>
        <dbReference type="ChEBI" id="CHEBI:18408"/>
    </cofactor>
</comment>
<comment type="similarity">
    <text evidence="2">Belongs to the ribonucleoside diphosphate reductase class-2 family.</text>
</comment>
<comment type="catalytic activity">
    <reaction evidence="12">
        <text>a 2'-deoxyribonucleoside 5'-diphosphate + [thioredoxin]-disulfide + H2O = a ribonucleoside 5'-diphosphate + [thioredoxin]-dithiol</text>
        <dbReference type="Rhea" id="RHEA:23252"/>
        <dbReference type="Rhea" id="RHEA-COMP:10698"/>
        <dbReference type="Rhea" id="RHEA-COMP:10700"/>
        <dbReference type="ChEBI" id="CHEBI:15377"/>
        <dbReference type="ChEBI" id="CHEBI:29950"/>
        <dbReference type="ChEBI" id="CHEBI:50058"/>
        <dbReference type="ChEBI" id="CHEBI:57930"/>
        <dbReference type="ChEBI" id="CHEBI:73316"/>
        <dbReference type="EC" id="1.17.4.1"/>
    </reaction>
</comment>
<evidence type="ECO:0000259" key="13">
    <source>
        <dbReference type="Pfam" id="PF12637"/>
    </source>
</evidence>
<evidence type="ECO:0000313" key="14">
    <source>
        <dbReference type="EMBL" id="KKL72526.1"/>
    </source>
</evidence>
<evidence type="ECO:0000256" key="6">
    <source>
        <dbReference type="ARBA" id="ARBA00022634"/>
    </source>
</evidence>
<evidence type="ECO:0000256" key="7">
    <source>
        <dbReference type="ARBA" id="ARBA00022741"/>
    </source>
</evidence>
<dbReference type="InterPro" id="IPR024434">
    <property type="entry name" value="TSCPD_dom"/>
</dbReference>
<dbReference type="GO" id="GO:0071897">
    <property type="term" value="P:DNA biosynthetic process"/>
    <property type="evidence" value="ECO:0007669"/>
    <property type="project" value="UniProtKB-KW"/>
</dbReference>
<evidence type="ECO:0000256" key="3">
    <source>
        <dbReference type="ARBA" id="ARBA00012274"/>
    </source>
</evidence>
<accession>A0A0F9F1Z4</accession>
<protein>
    <recommendedName>
        <fullName evidence="4">Vitamin B12-dependent ribonucleotide reductase</fullName>
        <ecNumber evidence="3">1.17.4.1</ecNumber>
    </recommendedName>
    <alternativeName>
        <fullName evidence="11">Ribonucleoside-diphosphate reductase NrdJ</fullName>
    </alternativeName>
</protein>
<evidence type="ECO:0000256" key="1">
    <source>
        <dbReference type="ARBA" id="ARBA00001922"/>
    </source>
</evidence>
<comment type="caution">
    <text evidence="14">The sequence shown here is derived from an EMBL/GenBank/DDBJ whole genome shotgun (WGS) entry which is preliminary data.</text>
</comment>
<sequence length="187" mass="20821">EEGCKGITIYRDGSRESQVLDSHPKESYREEPEFTNRIKLPKTRNAITHHFEIADIPVYMTVGLYSDTKMPGEVFITTPARGGTIDGLLDSVMISLSLGLQHGTPLELLVGRLKGKNFEPKGFTDNPLIPNAVSIIDYMARWLEMTFLEPVVSEIAPGLICPECESTVVREEGCLRCTDLTCGWSRC</sequence>
<dbReference type="Gene3D" id="3.20.70.20">
    <property type="match status" value="1"/>
</dbReference>
<dbReference type="AlphaFoldDB" id="A0A0F9F1Z4"/>
<evidence type="ECO:0000256" key="8">
    <source>
        <dbReference type="ARBA" id="ARBA00023002"/>
    </source>
</evidence>
<feature type="domain" description="TSCPD" evidence="13">
    <location>
        <begin position="41"/>
        <end position="145"/>
    </location>
</feature>
<keyword evidence="9" id="KW-0170">Cobalt</keyword>
<feature type="non-terminal residue" evidence="14">
    <location>
        <position position="1"/>
    </location>
</feature>
<dbReference type="PANTHER" id="PTHR43371:SF1">
    <property type="entry name" value="RIBONUCLEOSIDE-DIPHOSPHATE REDUCTASE"/>
    <property type="match status" value="1"/>
</dbReference>
<dbReference type="InterPro" id="IPR050862">
    <property type="entry name" value="RdRp_reductase_class-2"/>
</dbReference>
<dbReference type="GO" id="GO:0000166">
    <property type="term" value="F:nucleotide binding"/>
    <property type="evidence" value="ECO:0007669"/>
    <property type="project" value="UniProtKB-KW"/>
</dbReference>
<evidence type="ECO:0000256" key="5">
    <source>
        <dbReference type="ARBA" id="ARBA00022628"/>
    </source>
</evidence>
<proteinExistence type="inferred from homology"/>
<organism evidence="14">
    <name type="scientific">marine sediment metagenome</name>
    <dbReference type="NCBI Taxonomy" id="412755"/>
    <lineage>
        <taxon>unclassified sequences</taxon>
        <taxon>metagenomes</taxon>
        <taxon>ecological metagenomes</taxon>
    </lineage>
</organism>
<dbReference type="PANTHER" id="PTHR43371">
    <property type="entry name" value="VITAMIN B12-DEPENDENT RIBONUCLEOTIDE REDUCTASE"/>
    <property type="match status" value="1"/>
</dbReference>
<keyword evidence="7" id="KW-0547">Nucleotide-binding</keyword>
<reference evidence="14" key="1">
    <citation type="journal article" date="2015" name="Nature">
        <title>Complex archaea that bridge the gap between prokaryotes and eukaryotes.</title>
        <authorList>
            <person name="Spang A."/>
            <person name="Saw J.H."/>
            <person name="Jorgensen S.L."/>
            <person name="Zaremba-Niedzwiedzka K."/>
            <person name="Martijn J."/>
            <person name="Lind A.E."/>
            <person name="van Eijk R."/>
            <person name="Schleper C."/>
            <person name="Guy L."/>
            <person name="Ettema T.J."/>
        </authorList>
    </citation>
    <scope>NUCLEOTIDE SEQUENCE</scope>
</reference>